<feature type="compositionally biased region" description="Polar residues" evidence="1">
    <location>
        <begin position="1234"/>
        <end position="1249"/>
    </location>
</feature>
<feature type="compositionally biased region" description="Basic and acidic residues" evidence="1">
    <location>
        <begin position="1469"/>
        <end position="1484"/>
    </location>
</feature>
<feature type="region of interest" description="Disordered" evidence="1">
    <location>
        <begin position="125"/>
        <end position="157"/>
    </location>
</feature>
<feature type="region of interest" description="Disordered" evidence="1">
    <location>
        <begin position="555"/>
        <end position="592"/>
    </location>
</feature>
<feature type="region of interest" description="Disordered" evidence="1">
    <location>
        <begin position="1821"/>
        <end position="2061"/>
    </location>
</feature>
<dbReference type="Proteomes" id="UP000271974">
    <property type="component" value="Unassembled WGS sequence"/>
</dbReference>
<dbReference type="OrthoDB" id="6163231at2759"/>
<feature type="region of interest" description="Disordered" evidence="1">
    <location>
        <begin position="50"/>
        <end position="72"/>
    </location>
</feature>
<feature type="compositionally biased region" description="Polar residues" evidence="1">
    <location>
        <begin position="1485"/>
        <end position="1502"/>
    </location>
</feature>
<feature type="compositionally biased region" description="Polar residues" evidence="1">
    <location>
        <begin position="274"/>
        <end position="295"/>
    </location>
</feature>
<feature type="region of interest" description="Disordered" evidence="1">
    <location>
        <begin position="1754"/>
        <end position="1773"/>
    </location>
</feature>
<feature type="compositionally biased region" description="Polar residues" evidence="1">
    <location>
        <begin position="872"/>
        <end position="882"/>
    </location>
</feature>
<feature type="region of interest" description="Disordered" evidence="1">
    <location>
        <begin position="1714"/>
        <end position="1745"/>
    </location>
</feature>
<feature type="region of interest" description="Disordered" evidence="1">
    <location>
        <begin position="1005"/>
        <end position="1079"/>
    </location>
</feature>
<feature type="compositionally biased region" description="Polar residues" evidence="1">
    <location>
        <begin position="1396"/>
        <end position="1418"/>
    </location>
</feature>
<dbReference type="EMBL" id="RQTK01000032">
    <property type="protein sequence ID" value="RUS90440.1"/>
    <property type="molecule type" value="Genomic_DNA"/>
</dbReference>
<evidence type="ECO:0000313" key="3">
    <source>
        <dbReference type="Proteomes" id="UP000271974"/>
    </source>
</evidence>
<reference evidence="2 3" key="1">
    <citation type="submission" date="2019-01" db="EMBL/GenBank/DDBJ databases">
        <title>A draft genome assembly of the solar-powered sea slug Elysia chlorotica.</title>
        <authorList>
            <person name="Cai H."/>
            <person name="Li Q."/>
            <person name="Fang X."/>
            <person name="Li J."/>
            <person name="Curtis N.E."/>
            <person name="Altenburger A."/>
            <person name="Shibata T."/>
            <person name="Feng M."/>
            <person name="Maeda T."/>
            <person name="Schwartz J.A."/>
            <person name="Shigenobu S."/>
            <person name="Lundholm N."/>
            <person name="Nishiyama T."/>
            <person name="Yang H."/>
            <person name="Hasebe M."/>
            <person name="Li S."/>
            <person name="Pierce S.K."/>
            <person name="Wang J."/>
        </authorList>
    </citation>
    <scope>NUCLEOTIDE SEQUENCE [LARGE SCALE GENOMIC DNA]</scope>
    <source>
        <strain evidence="2">EC2010</strain>
        <tissue evidence="2">Whole organism of an adult</tissue>
    </source>
</reference>
<feature type="compositionally biased region" description="Acidic residues" evidence="1">
    <location>
        <begin position="1727"/>
        <end position="1740"/>
    </location>
</feature>
<comment type="caution">
    <text evidence="2">The sequence shown here is derived from an EMBL/GenBank/DDBJ whole genome shotgun (WGS) entry which is preliminary data.</text>
</comment>
<feature type="compositionally biased region" description="Polar residues" evidence="1">
    <location>
        <begin position="1913"/>
        <end position="1926"/>
    </location>
</feature>
<feature type="compositionally biased region" description="Basic and acidic residues" evidence="1">
    <location>
        <begin position="423"/>
        <end position="437"/>
    </location>
</feature>
<feature type="region of interest" description="Disordered" evidence="1">
    <location>
        <begin position="274"/>
        <end position="302"/>
    </location>
</feature>
<evidence type="ECO:0000313" key="2">
    <source>
        <dbReference type="EMBL" id="RUS90440.1"/>
    </source>
</evidence>
<feature type="compositionally biased region" description="Polar residues" evidence="1">
    <location>
        <begin position="580"/>
        <end position="590"/>
    </location>
</feature>
<feature type="region of interest" description="Disordered" evidence="1">
    <location>
        <begin position="652"/>
        <end position="682"/>
    </location>
</feature>
<feature type="compositionally biased region" description="Low complexity" evidence="1">
    <location>
        <begin position="408"/>
        <end position="420"/>
    </location>
</feature>
<feature type="compositionally biased region" description="Low complexity" evidence="1">
    <location>
        <begin position="381"/>
        <end position="392"/>
    </location>
</feature>
<feature type="compositionally biased region" description="Low complexity" evidence="1">
    <location>
        <begin position="1754"/>
        <end position="1764"/>
    </location>
</feature>
<feature type="compositionally biased region" description="Low complexity" evidence="1">
    <location>
        <begin position="440"/>
        <end position="451"/>
    </location>
</feature>
<accession>A0A433U9G0</accession>
<feature type="compositionally biased region" description="Polar residues" evidence="1">
    <location>
        <begin position="1019"/>
        <end position="1033"/>
    </location>
</feature>
<feature type="region of interest" description="Disordered" evidence="1">
    <location>
        <begin position="1371"/>
        <end position="1521"/>
    </location>
</feature>
<evidence type="ECO:0000256" key="1">
    <source>
        <dbReference type="SAM" id="MobiDB-lite"/>
    </source>
</evidence>
<proteinExistence type="predicted"/>
<feature type="compositionally biased region" description="Basic and acidic residues" evidence="1">
    <location>
        <begin position="846"/>
        <end position="855"/>
    </location>
</feature>
<protein>
    <submittedName>
        <fullName evidence="2">Uncharacterized protein</fullName>
    </submittedName>
</protein>
<feature type="compositionally biased region" description="Polar residues" evidence="1">
    <location>
        <begin position="1842"/>
        <end position="1855"/>
    </location>
</feature>
<feature type="region of interest" description="Disordered" evidence="1">
    <location>
        <begin position="334"/>
        <end position="466"/>
    </location>
</feature>
<feature type="compositionally biased region" description="Basic residues" evidence="1">
    <location>
        <begin position="859"/>
        <end position="871"/>
    </location>
</feature>
<feature type="compositionally biased region" description="Basic and acidic residues" evidence="1">
    <location>
        <begin position="452"/>
        <end position="464"/>
    </location>
</feature>
<feature type="compositionally biased region" description="Low complexity" evidence="1">
    <location>
        <begin position="364"/>
        <end position="373"/>
    </location>
</feature>
<feature type="compositionally biased region" description="Basic and acidic residues" evidence="1">
    <location>
        <begin position="1895"/>
        <end position="1912"/>
    </location>
</feature>
<feature type="region of interest" description="Disordered" evidence="1">
    <location>
        <begin position="1627"/>
        <end position="1686"/>
    </location>
</feature>
<feature type="compositionally biased region" description="Polar residues" evidence="1">
    <location>
        <begin position="1440"/>
        <end position="1461"/>
    </location>
</feature>
<feature type="compositionally biased region" description="Polar residues" evidence="1">
    <location>
        <begin position="56"/>
        <end position="65"/>
    </location>
</feature>
<feature type="compositionally biased region" description="Basic and acidic residues" evidence="1">
    <location>
        <begin position="1427"/>
        <end position="1439"/>
    </location>
</feature>
<feature type="compositionally biased region" description="Polar residues" evidence="1">
    <location>
        <begin position="127"/>
        <end position="142"/>
    </location>
</feature>
<gene>
    <name evidence="2" type="ORF">EGW08_001781</name>
</gene>
<organism evidence="2 3">
    <name type="scientific">Elysia chlorotica</name>
    <name type="common">Eastern emerald elysia</name>
    <name type="synonym">Sea slug</name>
    <dbReference type="NCBI Taxonomy" id="188477"/>
    <lineage>
        <taxon>Eukaryota</taxon>
        <taxon>Metazoa</taxon>
        <taxon>Spiralia</taxon>
        <taxon>Lophotrochozoa</taxon>
        <taxon>Mollusca</taxon>
        <taxon>Gastropoda</taxon>
        <taxon>Heterobranchia</taxon>
        <taxon>Euthyneura</taxon>
        <taxon>Panpulmonata</taxon>
        <taxon>Sacoglossa</taxon>
        <taxon>Placobranchoidea</taxon>
        <taxon>Plakobranchidae</taxon>
        <taxon>Elysia</taxon>
    </lineage>
</organism>
<feature type="region of interest" description="Disordered" evidence="1">
    <location>
        <begin position="830"/>
        <end position="887"/>
    </location>
</feature>
<feature type="compositionally biased region" description="Basic and acidic residues" evidence="1">
    <location>
        <begin position="336"/>
        <end position="354"/>
    </location>
</feature>
<feature type="compositionally biased region" description="Basic and acidic residues" evidence="1">
    <location>
        <begin position="143"/>
        <end position="157"/>
    </location>
</feature>
<keyword evidence="3" id="KW-1185">Reference proteome</keyword>
<feature type="compositionally biased region" description="Basic and acidic residues" evidence="1">
    <location>
        <begin position="658"/>
        <end position="669"/>
    </location>
</feature>
<feature type="compositionally biased region" description="Basic and acidic residues" evidence="1">
    <location>
        <begin position="1956"/>
        <end position="2031"/>
    </location>
</feature>
<name>A0A433U9G0_ELYCH</name>
<sequence>MLQLPKKCSVGNSTFNEISSVEAVLSQKTLREQGCIKAIQESNNVMLKETRRRHPSNNPDHVSNTEFERTEKPTCEVGSAGIVGLVNKHDSPCTAQELESGVAAKALGECAPSSARDSTGAVALRSGANSEQFKTNSVSSRSPDSKPRELLSKSSEKHTFAVVAKNSMGSRQDMESAKVLTELENESQIDNKEELTTGGCLFDAVARTSGGEVANGFAFLGPDISNQESNSIASMFSVPFRNLKSVGGNSVSNINSTNSTWPFEASNSNHNSGINSVWSTNSKSQTMPFSQSNDSNSKKLSKVDGNIHLKKYVTDDQNNSSAVKDKRAFPISSFGEKQDEKIGTLEVSSEKNVEPETENEENSGDSASSSSSKNSRDSDDSTSASSSSRPSSGIPDCIVADKDGSNESASSQSSASQGGSRSLDCEDSSKTKSDDNLGKSSSNVSLDGSSSEDLHTPHKARPADVSEMEIVCTSNLIMLGDEDTTCTTFASPSKPALLPSEFYPPGVRGKIYEGGSHSRHIRGGSEVLFKPIRLVCQEGDDDDHTECKTICEENEDPTVISDDSSSRDSDVVLQKVEGPQSKSPETSSAPTKPILVFTDNSHDCQIVSTKTESMVSPFNFLKKEDIHNKNLTTKCAQKIHEDNTMMLRKIQGTSTSDTCHKNSEKKNEIKLTSPPMTDETDEVQRRASFDAWKETVHRTYLSVFQQELKTFKEKLMEEVMSKAHQAAQEERRKDLEKLQSAVQQFIRSNVSKSPCRGVEVTAPLETLPEEAISVSLASEQVASAQTHACGSNSAISCQSVPGVNGTKTPISESPASQQVCHSLCSMPPINKSVKKNRNSNNSSDLRGIKKEDHLESTTGRKRASGTYRIRRCSSNTDSPSTHSGDRQFDNCSKTSCHNQTKILKTQVLMNDAHCVWRASPDSCVVTSSDSDKKASTSASKACLDDTREMATFDTDLLGEPDSTSDCCCREVLKRNPPSTKNKLGSGNGKLDVIVPVSNKSESKAQAKIKGNSHRALSVSGKSLESVESQVNVSKSDRMSTTHKALLDGEVNTQEHNKPKSAKVKQPQQPDKPVPKRVQHSDTANVIQQHVELFSDKRDVAQQPDRSMTKRTDIIQQPYTSRDDGTNIVQQPDKAMINSNNMTEIVKQPDKLIDNGTMVNVVQQYDNSMTNRTSILQQPGKSIDDRAMTTAKKITKEEKMSNKMIPEETSKAHQPLPTIIDISQQPDKLILSNKPFSVKNSTPKRPNIVTSPKHVSDEPSMSPVSNKSIHAMESAVTPIKNSSFFLNASPIIDECSQFPSPDNKIPHILNSVSAESTLNLTFTTHKFSDGHMEDSDMETTLVNINHRNEQGETVKLPFDEVSLCSNSLSEFDRDMAQSTPRSERVAKEQMPRFSPMQHLNSSKSATRSFSQVSETQITSGVGKKSRKAERSRNDLQEEKVSLTQALNNTSEPKGNAHSSKSVAGSLPNKNDTRSNGEKEKADLTKHSSAVSSQSLKQNSSTKESSVEDYEETPDGFHSDSDNVLSKHLTYQELHKMGLVKSFFCEDVPYSSPINVLESTIEESEESFVTCPQLSSEEVMFIENVQKVRKNLSRELESNKGTVQSCSEKMPDQAPATYVFSPASSMDRTLSSDLHMSESESDGFPTPIKKGTVPGAVDRSQEQRPQAHGSTASQEKSHLTRGSDLNSQIQVTSKHFDDPELMEEVDKTLVEDDIVFLPPLEELAPKDETLEDGEIDDDDDNNDGGRKETYAVKSNANNVASSSSSKTYRSNFDNSELKKSEHIGKAHAVRNRNIIGRVGGRVSAGIGKSESLVSPLERVYCKQNTSGDGYNTGKVNPALHVNRKNSSTDSIKRQSLISEKDRRSGGRGRSGKRSEKMVCGNKAYATETRRISTTGTRNEHCQDRSGSRISHNQEDAPNTQNSPGLDNQNQRDSRGRIKARPRNSYTDGSVCRSSNGVERSRSRNYGRERPQSRNATRETERPRSRNASRETERPRSRNLSEEAERLHLKNAARETERPQPRNLSRERPNSRNSDRKRHSSKNSQRERPSSRNSCSSEHSYDRN</sequence>
<feature type="region of interest" description="Disordered" evidence="1">
    <location>
        <begin position="1234"/>
        <end position="1264"/>
    </location>
</feature>
<feature type="compositionally biased region" description="Basic and acidic residues" evidence="1">
    <location>
        <begin position="1371"/>
        <end position="1389"/>
    </location>
</feature>
<feature type="compositionally biased region" description="Polar residues" evidence="1">
    <location>
        <begin position="1941"/>
        <end position="1955"/>
    </location>
</feature>